<reference evidence="1" key="1">
    <citation type="submission" date="2020-10" db="EMBL/GenBank/DDBJ databases">
        <authorList>
            <person name="Gilroy R."/>
        </authorList>
    </citation>
    <scope>NUCLEOTIDE SEQUENCE</scope>
    <source>
        <strain evidence="1">13766</strain>
    </source>
</reference>
<evidence type="ECO:0000313" key="1">
    <source>
        <dbReference type="EMBL" id="HIS92309.1"/>
    </source>
</evidence>
<proteinExistence type="predicted"/>
<accession>A0A9D1K5C2</accession>
<dbReference type="EMBL" id="DVJN01000093">
    <property type="protein sequence ID" value="HIS92309.1"/>
    <property type="molecule type" value="Genomic_DNA"/>
</dbReference>
<dbReference type="Proteomes" id="UP000824140">
    <property type="component" value="Unassembled WGS sequence"/>
</dbReference>
<reference evidence="1" key="2">
    <citation type="journal article" date="2021" name="PeerJ">
        <title>Extensive microbial diversity within the chicken gut microbiome revealed by metagenomics and culture.</title>
        <authorList>
            <person name="Gilroy R."/>
            <person name="Ravi A."/>
            <person name="Getino M."/>
            <person name="Pursley I."/>
            <person name="Horton D.L."/>
            <person name="Alikhan N.F."/>
            <person name="Baker D."/>
            <person name="Gharbi K."/>
            <person name="Hall N."/>
            <person name="Watson M."/>
            <person name="Adriaenssens E.M."/>
            <person name="Foster-Nyarko E."/>
            <person name="Jarju S."/>
            <person name="Secka A."/>
            <person name="Antonio M."/>
            <person name="Oren A."/>
            <person name="Chaudhuri R.R."/>
            <person name="La Ragione R."/>
            <person name="Hildebrand F."/>
            <person name="Pallen M.J."/>
        </authorList>
    </citation>
    <scope>NUCLEOTIDE SEQUENCE</scope>
    <source>
        <strain evidence="1">13766</strain>
    </source>
</reference>
<sequence length="119" mass="13976">MENQWDELMLFAQLKERPGLYLGRKSLLSLRDHLFGMQHAFQLCLHADPMEYLRGFSAWYRETVIREENGYACWWNHILYTSANCDGAAFDAFFSAFERYLAEERGISLPAAQWDGEKL</sequence>
<organism evidence="1 2">
    <name type="scientific">Candidatus Alectryocaccomicrobium excrementavium</name>
    <dbReference type="NCBI Taxonomy" id="2840668"/>
    <lineage>
        <taxon>Bacteria</taxon>
        <taxon>Bacillati</taxon>
        <taxon>Bacillota</taxon>
        <taxon>Clostridia</taxon>
        <taxon>Candidatus Alectryocaccomicrobium</taxon>
    </lineage>
</organism>
<comment type="caution">
    <text evidence="1">The sequence shown here is derived from an EMBL/GenBank/DDBJ whole genome shotgun (WGS) entry which is preliminary data.</text>
</comment>
<name>A0A9D1K5C2_9FIRM</name>
<evidence type="ECO:0000313" key="2">
    <source>
        <dbReference type="Proteomes" id="UP000824140"/>
    </source>
</evidence>
<gene>
    <name evidence="1" type="ORF">IAA84_04750</name>
</gene>
<dbReference type="AlphaFoldDB" id="A0A9D1K5C2"/>
<protein>
    <submittedName>
        <fullName evidence="1">Uncharacterized protein</fullName>
    </submittedName>
</protein>